<reference evidence="1 2" key="2">
    <citation type="journal article" date="2017" name="Nature">
        <title>The Apostasia genome and the evolution of orchids.</title>
        <authorList>
            <person name="Zhang G.Q."/>
            <person name="Liu K.W."/>
            <person name="Li Z."/>
            <person name="Lohaus R."/>
            <person name="Hsiao Y.Y."/>
            <person name="Niu S.C."/>
            <person name="Wang J.Y."/>
            <person name="Lin Y.C."/>
            <person name="Xu Q."/>
            <person name="Chen L.J."/>
            <person name="Yoshida K."/>
            <person name="Fujiwara S."/>
            <person name="Wang Z.W."/>
            <person name="Zhang Y.Q."/>
            <person name="Mitsuda N."/>
            <person name="Wang M."/>
            <person name="Liu G.H."/>
            <person name="Pecoraro L."/>
            <person name="Huang H.X."/>
            <person name="Xiao X.J."/>
            <person name="Lin M."/>
            <person name="Wu X.Y."/>
            <person name="Wu W.L."/>
            <person name="Chen Y.Y."/>
            <person name="Chang S.B."/>
            <person name="Sakamoto S."/>
            <person name="Ohme-Takagi M."/>
            <person name="Yagi M."/>
            <person name="Zeng S.J."/>
            <person name="Shen C.Y."/>
            <person name="Yeh C.M."/>
            <person name="Luo Y.B."/>
            <person name="Tsai W.C."/>
            <person name="Van de Peer Y."/>
            <person name="Liu Z.J."/>
        </authorList>
    </citation>
    <scope>NUCLEOTIDE SEQUENCE [LARGE SCALE GENOMIC DNA]</scope>
    <source>
        <tissue evidence="1">The whole plant</tissue>
    </source>
</reference>
<gene>
    <name evidence="1" type="ORF">MA16_Dca018218</name>
</gene>
<dbReference type="Proteomes" id="UP000233837">
    <property type="component" value="Unassembled WGS sequence"/>
</dbReference>
<reference evidence="1 2" key="1">
    <citation type="journal article" date="2016" name="Sci. Rep.">
        <title>The Dendrobium catenatum Lindl. genome sequence provides insights into polysaccharide synthase, floral development and adaptive evolution.</title>
        <authorList>
            <person name="Zhang G.Q."/>
            <person name="Xu Q."/>
            <person name="Bian C."/>
            <person name="Tsai W.C."/>
            <person name="Yeh C.M."/>
            <person name="Liu K.W."/>
            <person name="Yoshida K."/>
            <person name="Zhang L.S."/>
            <person name="Chang S.B."/>
            <person name="Chen F."/>
            <person name="Shi Y."/>
            <person name="Su Y.Y."/>
            <person name="Zhang Y.Q."/>
            <person name="Chen L.J."/>
            <person name="Yin Y."/>
            <person name="Lin M."/>
            <person name="Huang H."/>
            <person name="Deng H."/>
            <person name="Wang Z.W."/>
            <person name="Zhu S.L."/>
            <person name="Zhao X."/>
            <person name="Deng C."/>
            <person name="Niu S.C."/>
            <person name="Huang J."/>
            <person name="Wang M."/>
            <person name="Liu G.H."/>
            <person name="Yang H.J."/>
            <person name="Xiao X.J."/>
            <person name="Hsiao Y.Y."/>
            <person name="Wu W.L."/>
            <person name="Chen Y.Y."/>
            <person name="Mitsuda N."/>
            <person name="Ohme-Takagi M."/>
            <person name="Luo Y.B."/>
            <person name="Van de Peer Y."/>
            <person name="Liu Z.J."/>
        </authorList>
    </citation>
    <scope>NUCLEOTIDE SEQUENCE [LARGE SCALE GENOMIC DNA]</scope>
    <source>
        <tissue evidence="1">The whole plant</tissue>
    </source>
</reference>
<organism evidence="1 2">
    <name type="scientific">Dendrobium catenatum</name>
    <dbReference type="NCBI Taxonomy" id="906689"/>
    <lineage>
        <taxon>Eukaryota</taxon>
        <taxon>Viridiplantae</taxon>
        <taxon>Streptophyta</taxon>
        <taxon>Embryophyta</taxon>
        <taxon>Tracheophyta</taxon>
        <taxon>Spermatophyta</taxon>
        <taxon>Magnoliopsida</taxon>
        <taxon>Liliopsida</taxon>
        <taxon>Asparagales</taxon>
        <taxon>Orchidaceae</taxon>
        <taxon>Epidendroideae</taxon>
        <taxon>Malaxideae</taxon>
        <taxon>Dendrobiinae</taxon>
        <taxon>Dendrobium</taxon>
    </lineage>
</organism>
<proteinExistence type="predicted"/>
<evidence type="ECO:0000313" key="2">
    <source>
        <dbReference type="Proteomes" id="UP000233837"/>
    </source>
</evidence>
<name>A0A2I0XB47_9ASPA</name>
<evidence type="ECO:0000313" key="1">
    <source>
        <dbReference type="EMBL" id="PKU85104.1"/>
    </source>
</evidence>
<keyword evidence="2" id="KW-1185">Reference proteome</keyword>
<dbReference type="EMBL" id="KZ501999">
    <property type="protein sequence ID" value="PKU85104.1"/>
    <property type="molecule type" value="Genomic_DNA"/>
</dbReference>
<accession>A0A2I0XB47</accession>
<protein>
    <submittedName>
        <fullName evidence="1">Uncharacterized protein</fullName>
    </submittedName>
</protein>
<dbReference type="AlphaFoldDB" id="A0A2I0XB47"/>
<sequence>MEPEENTIVRFLGGLQPSITNVVQLQPYWTMQYVISLAIKVEKQQRLGKPASFRSFNREVIEEKNEFKKKFFTPTTNHKEP</sequence>